<evidence type="ECO:0000313" key="2">
    <source>
        <dbReference type="Proteomes" id="UP000805193"/>
    </source>
</evidence>
<dbReference type="EMBL" id="JABSTQ010009795">
    <property type="protein sequence ID" value="KAG0425829.1"/>
    <property type="molecule type" value="Genomic_DNA"/>
</dbReference>
<keyword evidence="2" id="KW-1185">Reference proteome</keyword>
<proteinExistence type="predicted"/>
<gene>
    <name evidence="1" type="ORF">HPB47_027026</name>
</gene>
<evidence type="ECO:0000313" key="1">
    <source>
        <dbReference type="EMBL" id="KAG0425829.1"/>
    </source>
</evidence>
<name>A0AC60PX10_IXOPE</name>
<dbReference type="Proteomes" id="UP000805193">
    <property type="component" value="Unassembled WGS sequence"/>
</dbReference>
<comment type="caution">
    <text evidence="1">The sequence shown here is derived from an EMBL/GenBank/DDBJ whole genome shotgun (WGS) entry which is preliminary data.</text>
</comment>
<protein>
    <submittedName>
        <fullName evidence="1">Uncharacterized protein</fullName>
    </submittedName>
</protein>
<sequence>MLHRRGQSREQRLLAIQQAAAAASRGHHLSRDMKTLLGTLSPAERKLVAIKHNLQVTPGQAVPFRRMRSQSVVFQPDPARRSPLVVRARSLSVSDAPERPQLHRTHAAVAPATRLTDHEEDDRFRTYTRQVYVLFATLAAIVAAAAYYTFFRIHQT</sequence>
<reference evidence="1 2" key="1">
    <citation type="journal article" date="2020" name="Cell">
        <title>Large-Scale Comparative Analyses of Tick Genomes Elucidate Their Genetic Diversity and Vector Capacities.</title>
        <authorList>
            <consortium name="Tick Genome and Microbiome Consortium (TIGMIC)"/>
            <person name="Jia N."/>
            <person name="Wang J."/>
            <person name="Shi W."/>
            <person name="Du L."/>
            <person name="Sun Y."/>
            <person name="Zhan W."/>
            <person name="Jiang J.F."/>
            <person name="Wang Q."/>
            <person name="Zhang B."/>
            <person name="Ji P."/>
            <person name="Bell-Sakyi L."/>
            <person name="Cui X.M."/>
            <person name="Yuan T.T."/>
            <person name="Jiang B.G."/>
            <person name="Yang W.F."/>
            <person name="Lam T.T."/>
            <person name="Chang Q.C."/>
            <person name="Ding S.J."/>
            <person name="Wang X.J."/>
            <person name="Zhu J.G."/>
            <person name="Ruan X.D."/>
            <person name="Zhao L."/>
            <person name="Wei J.T."/>
            <person name="Ye R.Z."/>
            <person name="Que T.C."/>
            <person name="Du C.H."/>
            <person name="Zhou Y.H."/>
            <person name="Cheng J.X."/>
            <person name="Dai P.F."/>
            <person name="Guo W.B."/>
            <person name="Han X.H."/>
            <person name="Huang E.J."/>
            <person name="Li L.F."/>
            <person name="Wei W."/>
            <person name="Gao Y.C."/>
            <person name="Liu J.Z."/>
            <person name="Shao H.Z."/>
            <person name="Wang X."/>
            <person name="Wang C.C."/>
            <person name="Yang T.C."/>
            <person name="Huo Q.B."/>
            <person name="Li W."/>
            <person name="Chen H.Y."/>
            <person name="Chen S.E."/>
            <person name="Zhou L.G."/>
            <person name="Ni X.B."/>
            <person name="Tian J.H."/>
            <person name="Sheng Y."/>
            <person name="Liu T."/>
            <person name="Pan Y.S."/>
            <person name="Xia L.Y."/>
            <person name="Li J."/>
            <person name="Zhao F."/>
            <person name="Cao W.C."/>
        </authorList>
    </citation>
    <scope>NUCLEOTIDE SEQUENCE [LARGE SCALE GENOMIC DNA]</scope>
    <source>
        <strain evidence="1">Iper-2018</strain>
    </source>
</reference>
<organism evidence="1 2">
    <name type="scientific">Ixodes persulcatus</name>
    <name type="common">Taiga tick</name>
    <dbReference type="NCBI Taxonomy" id="34615"/>
    <lineage>
        <taxon>Eukaryota</taxon>
        <taxon>Metazoa</taxon>
        <taxon>Ecdysozoa</taxon>
        <taxon>Arthropoda</taxon>
        <taxon>Chelicerata</taxon>
        <taxon>Arachnida</taxon>
        <taxon>Acari</taxon>
        <taxon>Parasitiformes</taxon>
        <taxon>Ixodida</taxon>
        <taxon>Ixodoidea</taxon>
        <taxon>Ixodidae</taxon>
        <taxon>Ixodinae</taxon>
        <taxon>Ixodes</taxon>
    </lineage>
</organism>
<accession>A0AC60PX10</accession>